<dbReference type="InterPro" id="IPR050190">
    <property type="entry name" value="UPF0213_domain"/>
</dbReference>
<dbReference type="STRING" id="291169.A9E74_01271"/>
<dbReference type="PANTHER" id="PTHR34477">
    <property type="entry name" value="UPF0213 PROTEIN YHBQ"/>
    <property type="match status" value="1"/>
</dbReference>
<reference evidence="3 4" key="1">
    <citation type="submission" date="2016-07" db="EMBL/GenBank/DDBJ databases">
        <title>Draft Genome Sequence of Methylophaga muralis Bur 1.</title>
        <authorList>
            <person name="Vasilenko O.V."/>
            <person name="Doronina N.V."/>
            <person name="Shmareva M.N."/>
            <person name="Tarlachkov S.V."/>
            <person name="Mustakhimov I."/>
            <person name="Trotsenko Y.A."/>
        </authorList>
    </citation>
    <scope>NUCLEOTIDE SEQUENCE [LARGE SCALE GENOMIC DNA]</scope>
    <source>
        <strain evidence="3 4">Bur 1</strain>
    </source>
</reference>
<dbReference type="InterPro" id="IPR035901">
    <property type="entry name" value="GIY-YIG_endonuc_sf"/>
</dbReference>
<evidence type="ECO:0000313" key="4">
    <source>
        <dbReference type="Proteomes" id="UP000094379"/>
    </source>
</evidence>
<proteinExistence type="inferred from homology"/>
<evidence type="ECO:0000259" key="2">
    <source>
        <dbReference type="PROSITE" id="PS50164"/>
    </source>
</evidence>
<sequence>MTKTEWTLYIIEAANGHLYTGITTDLERRLKQHQNHNGGARFFHTSQAQRVVYHEQHPDRSSASRREAAIKKLSRQQKLNLIGKPSDHV</sequence>
<comment type="similarity">
    <text evidence="1">Belongs to the UPF0213 family.</text>
</comment>
<evidence type="ECO:0000256" key="1">
    <source>
        <dbReference type="ARBA" id="ARBA00007435"/>
    </source>
</evidence>
<dbReference type="RefSeq" id="WP_069295761.1">
    <property type="nucleotide sequence ID" value="NZ_MCRI01000010.1"/>
</dbReference>
<feature type="domain" description="GIY-YIG" evidence="2">
    <location>
        <begin position="4"/>
        <end position="81"/>
    </location>
</feature>
<dbReference type="CDD" id="cd10456">
    <property type="entry name" value="GIY-YIG_UPF0213"/>
    <property type="match status" value="1"/>
</dbReference>
<dbReference type="PATRIC" id="fig|291169.3.peg.1277"/>
<dbReference type="Pfam" id="PF01541">
    <property type="entry name" value="GIY-YIG"/>
    <property type="match status" value="1"/>
</dbReference>
<protein>
    <submittedName>
        <fullName evidence="3">GIY-YIG nuclease superfamily protein</fullName>
    </submittedName>
</protein>
<dbReference type="SUPFAM" id="SSF82771">
    <property type="entry name" value="GIY-YIG endonuclease"/>
    <property type="match status" value="1"/>
</dbReference>
<keyword evidence="4" id="KW-1185">Reference proteome</keyword>
<gene>
    <name evidence="3" type="ORF">A9E74_01271</name>
</gene>
<name>A0A1E3GUJ2_9GAMM</name>
<organism evidence="3 4">
    <name type="scientific">Methylophaga muralis</name>
    <dbReference type="NCBI Taxonomy" id="291169"/>
    <lineage>
        <taxon>Bacteria</taxon>
        <taxon>Pseudomonadati</taxon>
        <taxon>Pseudomonadota</taxon>
        <taxon>Gammaproteobacteria</taxon>
        <taxon>Thiotrichales</taxon>
        <taxon>Piscirickettsiaceae</taxon>
        <taxon>Methylophaga</taxon>
    </lineage>
</organism>
<dbReference type="PROSITE" id="PS50164">
    <property type="entry name" value="GIY_YIG"/>
    <property type="match status" value="1"/>
</dbReference>
<dbReference type="PANTHER" id="PTHR34477:SF1">
    <property type="entry name" value="UPF0213 PROTEIN YHBQ"/>
    <property type="match status" value="1"/>
</dbReference>
<dbReference type="EMBL" id="MCRI01000010">
    <property type="protein sequence ID" value="ODN67031.1"/>
    <property type="molecule type" value="Genomic_DNA"/>
</dbReference>
<dbReference type="AlphaFoldDB" id="A0A1E3GUJ2"/>
<dbReference type="Proteomes" id="UP000094379">
    <property type="component" value="Unassembled WGS sequence"/>
</dbReference>
<dbReference type="Gene3D" id="3.40.1440.10">
    <property type="entry name" value="GIY-YIG endonuclease"/>
    <property type="match status" value="1"/>
</dbReference>
<comment type="caution">
    <text evidence="3">The sequence shown here is derived from an EMBL/GenBank/DDBJ whole genome shotgun (WGS) entry which is preliminary data.</text>
</comment>
<evidence type="ECO:0000313" key="3">
    <source>
        <dbReference type="EMBL" id="ODN67031.1"/>
    </source>
</evidence>
<dbReference type="InterPro" id="IPR000305">
    <property type="entry name" value="GIY-YIG_endonuc"/>
</dbReference>
<accession>A0A1E3GUJ2</accession>